<evidence type="ECO:0000313" key="3">
    <source>
        <dbReference type="Proteomes" id="UP000738325"/>
    </source>
</evidence>
<dbReference type="OrthoDB" id="2423261at2759"/>
<name>A0A9P6UXP1_9FUNG</name>
<feature type="compositionally biased region" description="Basic and acidic residues" evidence="1">
    <location>
        <begin position="297"/>
        <end position="314"/>
    </location>
</feature>
<organism evidence="2 3">
    <name type="scientific">Dissophora globulifera</name>
    <dbReference type="NCBI Taxonomy" id="979702"/>
    <lineage>
        <taxon>Eukaryota</taxon>
        <taxon>Fungi</taxon>
        <taxon>Fungi incertae sedis</taxon>
        <taxon>Mucoromycota</taxon>
        <taxon>Mortierellomycotina</taxon>
        <taxon>Mortierellomycetes</taxon>
        <taxon>Mortierellales</taxon>
        <taxon>Mortierellaceae</taxon>
        <taxon>Dissophora</taxon>
    </lineage>
</organism>
<feature type="region of interest" description="Disordered" evidence="1">
    <location>
        <begin position="1"/>
        <end position="46"/>
    </location>
</feature>
<dbReference type="EMBL" id="JAAAIP010000147">
    <property type="protein sequence ID" value="KAG0324474.1"/>
    <property type="molecule type" value="Genomic_DNA"/>
</dbReference>
<dbReference type="Proteomes" id="UP000738325">
    <property type="component" value="Unassembled WGS sequence"/>
</dbReference>
<proteinExistence type="predicted"/>
<accession>A0A9P6UXP1</accession>
<evidence type="ECO:0000256" key="1">
    <source>
        <dbReference type="SAM" id="MobiDB-lite"/>
    </source>
</evidence>
<protein>
    <submittedName>
        <fullName evidence="2">Uncharacterized protein</fullName>
    </submittedName>
</protein>
<feature type="region of interest" description="Disordered" evidence="1">
    <location>
        <begin position="619"/>
        <end position="641"/>
    </location>
</feature>
<reference evidence="2" key="1">
    <citation type="journal article" date="2020" name="Fungal Divers.">
        <title>Resolving the Mortierellaceae phylogeny through synthesis of multi-gene phylogenetics and phylogenomics.</title>
        <authorList>
            <person name="Vandepol N."/>
            <person name="Liber J."/>
            <person name="Desiro A."/>
            <person name="Na H."/>
            <person name="Kennedy M."/>
            <person name="Barry K."/>
            <person name="Grigoriev I.V."/>
            <person name="Miller A.N."/>
            <person name="O'Donnell K."/>
            <person name="Stajich J.E."/>
            <person name="Bonito G."/>
        </authorList>
    </citation>
    <scope>NUCLEOTIDE SEQUENCE</scope>
    <source>
        <strain evidence="2">REB-010B</strain>
    </source>
</reference>
<dbReference type="AlphaFoldDB" id="A0A9P6UXP1"/>
<comment type="caution">
    <text evidence="2">The sequence shown here is derived from an EMBL/GenBank/DDBJ whole genome shotgun (WGS) entry which is preliminary data.</text>
</comment>
<feature type="region of interest" description="Disordered" evidence="1">
    <location>
        <begin position="297"/>
        <end position="336"/>
    </location>
</feature>
<evidence type="ECO:0000313" key="2">
    <source>
        <dbReference type="EMBL" id="KAG0324474.1"/>
    </source>
</evidence>
<gene>
    <name evidence="2" type="ORF">BGZ99_001768</name>
</gene>
<keyword evidence="3" id="KW-1185">Reference proteome</keyword>
<sequence>MSSSSESMCGTTLHTMSNSSAPSTIGSLSSNVESPSSMTCNGDDGSSPNRALVHPAFELHLHEDVKGSPGEQVEKEKGGDSRLKFRIGSIRRALTAARKRVWPSTVTTIVATDTTPASTSRWILHPQESNSPRLFAAFYTVPSGVPFQEIVPERPSRFPYTTPLEYSLPSSSSSLSRSFSSLLPTKPGHPMNRMHVRGEALRREQLNRMVLKKLKAKGSYRRRPNITLAQVEGRETEAVQVARIRRAYVSPLNELSAKKGRWDEPLIEKLNRQARACTVEWIVTRIHTYDVRERDGSIEESVKRSSSTKERDGGLLDFATGGSARHYRNQGSYRPVNKVGGASKPAMLANANRLTQLNTRLSYEAEMTKKKKLKAYSMGHSNDLEQTQTRAHIATLQSIPELVITSCEGTDAMPVKNKLTVSNLNMLSPDGGSASMHRLASCSNRSSMYSMLSGVSNASSLPNSVYTTLSEEWNRPIYYTKPKSQRYPASMLTKISVIPPHVNVQAWMRSKLVGTAKPGSRNDRVAKAVEKRGLKDIDGSSLRLENGDRLYRIRFRIVLEPIQVEEREEEGVGYTETDNDPSIRYRCHCKTAEPFLMDALGFVEYDYGNEDYNEHQQWSSYGERVTGDAPTSSRPSVERAEKRQILDVNDVSAMAATGIDPNAQHPEPEAFYNHYHARFLKHRSFVDRTAEGITTAVAESVTSNGFLITSGTDSTPMVQMKSHVVEEIGRPSEQSSGRQTVRSAYQSFRRLILGRFESTTGTKVAKVMKVNRRAAQDARVVR</sequence>